<protein>
    <submittedName>
        <fullName evidence="15">Uncharacterized protein</fullName>
    </submittedName>
</protein>
<keyword evidence="9" id="KW-0675">Receptor</keyword>
<dbReference type="FunCoup" id="G0P6Q4">
    <property type="interactions" value="398"/>
</dbReference>
<keyword evidence="4" id="KW-0863">Zinc-finger</keyword>
<evidence type="ECO:0000256" key="3">
    <source>
        <dbReference type="ARBA" id="ARBA00022723"/>
    </source>
</evidence>
<gene>
    <name evidence="15" type="ORF">CAEBREN_26258</name>
</gene>
<dbReference type="FunFam" id="3.30.50.10:FF:000030">
    <property type="entry name" value="Nuclear Hormone Receptor family"/>
    <property type="match status" value="1"/>
</dbReference>
<dbReference type="PRINTS" id="PR00047">
    <property type="entry name" value="STROIDFINGER"/>
</dbReference>
<dbReference type="OMA" id="EHCRKFS"/>
<evidence type="ECO:0000256" key="11">
    <source>
        <dbReference type="ARBA" id="ARBA00037512"/>
    </source>
</evidence>
<evidence type="ECO:0000256" key="10">
    <source>
        <dbReference type="ARBA" id="ARBA00023242"/>
    </source>
</evidence>
<dbReference type="HOGENOM" id="CLU_038001_0_0_1"/>
<sequence length="537" mass="60565">MQSYSNRICAVCGDAPAKIHYGVLACFGCKGFFRRAVKDGRNKYVCRFEKSCEVNKYERNTCRYCRFRKCLLVGMNPDYVRPDREKSKKGKTLLSKKKSLSRSMSNRLAVDPTDWTYMLSPLSRKQLTEIGKLAETCTTSTSYDGISNFSLKSLIADRSLARKTGDSEPMDCSGSPRQSSEQFLSIERIVQSVDYIDRFLNMLEEEHSRKFSVEDKSALISDTMIHLLLFESTSRFVAKGAPGVEDLKQSILQMIVSTTHLTQKVADVFEMYLRKPPSIIEYSVLKAYIVTTAESTVLSNSLNESLSLARENLSELLFKVIKHSRNKTSVSAANSLSGMLHFIFESKTLASSIRQSQQPYYLRESDPMIPFHKILTDIINPEVSDLLLTTANCRKPSLNHQPMGPPLSTVPPVSESKNIPLFHFSPPSLSPHQTAPPPPPPPQYTDYSMPSTSSYPSSSSPFQSPYRPNSLSSFPKLPLQMTRSIEEFLRPSGMTADEMNKPLEKNWADGFRLTPVFNKDIVSQFFPELSNTNHHPF</sequence>
<keyword evidence="16" id="KW-1185">Reference proteome</keyword>
<keyword evidence="3" id="KW-0479">Metal-binding</keyword>
<dbReference type="PROSITE" id="PS51030">
    <property type="entry name" value="NUCLEAR_REC_DBD_2"/>
    <property type="match status" value="1"/>
</dbReference>
<dbReference type="PANTHER" id="PTHR47519">
    <property type="entry name" value="NUCLEAR HORMONE RECEPTOR FAMILY MEMBER NHR-31-RELATED"/>
    <property type="match status" value="1"/>
</dbReference>
<feature type="domain" description="Nuclear receptor" evidence="13">
    <location>
        <begin position="6"/>
        <end position="82"/>
    </location>
</feature>
<feature type="compositionally biased region" description="Low complexity" evidence="12">
    <location>
        <begin position="447"/>
        <end position="468"/>
    </location>
</feature>
<dbReference type="GO" id="GO:0003700">
    <property type="term" value="F:DNA-binding transcription factor activity"/>
    <property type="evidence" value="ECO:0007669"/>
    <property type="project" value="InterPro"/>
</dbReference>
<keyword evidence="10" id="KW-0539">Nucleus</keyword>
<feature type="compositionally biased region" description="Pro residues" evidence="12">
    <location>
        <begin position="434"/>
        <end position="443"/>
    </location>
</feature>
<keyword evidence="7" id="KW-0238">DNA-binding</keyword>
<dbReference type="CDD" id="cd06960">
    <property type="entry name" value="NR_DBD_HNF4A"/>
    <property type="match status" value="1"/>
</dbReference>
<evidence type="ECO:0000313" key="16">
    <source>
        <dbReference type="Proteomes" id="UP000008068"/>
    </source>
</evidence>
<evidence type="ECO:0000256" key="8">
    <source>
        <dbReference type="ARBA" id="ARBA00023163"/>
    </source>
</evidence>
<proteinExistence type="inferred from homology"/>
<keyword evidence="6" id="KW-0805">Transcription regulation</keyword>
<evidence type="ECO:0000256" key="9">
    <source>
        <dbReference type="ARBA" id="ARBA00023170"/>
    </source>
</evidence>
<evidence type="ECO:0000313" key="15">
    <source>
        <dbReference type="EMBL" id="EGT46530.1"/>
    </source>
</evidence>
<evidence type="ECO:0000259" key="13">
    <source>
        <dbReference type="PROSITE" id="PS51030"/>
    </source>
</evidence>
<evidence type="ECO:0000259" key="14">
    <source>
        <dbReference type="PROSITE" id="PS51843"/>
    </source>
</evidence>
<dbReference type="InterPro" id="IPR049636">
    <property type="entry name" value="HNF4-like_DBD"/>
</dbReference>
<dbReference type="InParanoid" id="G0P6Q4"/>
<feature type="domain" description="NR LBD" evidence="14">
    <location>
        <begin position="156"/>
        <end position="379"/>
    </location>
</feature>
<dbReference type="PANTHER" id="PTHR47519:SF1">
    <property type="entry name" value="NUCLEAR HORMONE RECEPTOR FAMILY MEMBER NHR-31"/>
    <property type="match status" value="1"/>
</dbReference>
<dbReference type="OrthoDB" id="5850793at2759"/>
<dbReference type="PROSITE" id="PS00031">
    <property type="entry name" value="NUCLEAR_REC_DBD_1"/>
    <property type="match status" value="1"/>
</dbReference>
<feature type="compositionally biased region" description="Low complexity" evidence="12">
    <location>
        <begin position="421"/>
        <end position="433"/>
    </location>
</feature>
<dbReference type="SUPFAM" id="SSF57716">
    <property type="entry name" value="Glucocorticoid receptor-like (DNA-binding domain)"/>
    <property type="match status" value="1"/>
</dbReference>
<evidence type="ECO:0000256" key="12">
    <source>
        <dbReference type="SAM" id="MobiDB-lite"/>
    </source>
</evidence>
<evidence type="ECO:0000256" key="4">
    <source>
        <dbReference type="ARBA" id="ARBA00022771"/>
    </source>
</evidence>
<dbReference type="InterPro" id="IPR000536">
    <property type="entry name" value="Nucl_hrmn_rcpt_lig-bd"/>
</dbReference>
<name>G0P6Q4_CAEBE</name>
<accession>G0P6Q4</accession>
<dbReference type="SMART" id="SM00399">
    <property type="entry name" value="ZnF_C4"/>
    <property type="match status" value="1"/>
</dbReference>
<keyword evidence="8" id="KW-0804">Transcription</keyword>
<dbReference type="Proteomes" id="UP000008068">
    <property type="component" value="Unassembled WGS sequence"/>
</dbReference>
<feature type="region of interest" description="Disordered" evidence="12">
    <location>
        <begin position="421"/>
        <end position="475"/>
    </location>
</feature>
<comment type="subcellular location">
    <subcellularLocation>
        <location evidence="1">Nucleus</location>
    </subcellularLocation>
</comment>
<dbReference type="InterPro" id="IPR013088">
    <property type="entry name" value="Znf_NHR/GATA"/>
</dbReference>
<dbReference type="InterPro" id="IPR001628">
    <property type="entry name" value="Znf_hrmn_rcpt"/>
</dbReference>
<dbReference type="Gene3D" id="3.30.50.10">
    <property type="entry name" value="Erythroid Transcription Factor GATA-1, subunit A"/>
    <property type="match status" value="1"/>
</dbReference>
<dbReference type="EMBL" id="GL380103">
    <property type="protein sequence ID" value="EGT46530.1"/>
    <property type="molecule type" value="Genomic_DNA"/>
</dbReference>
<reference evidence="16" key="1">
    <citation type="submission" date="2011-07" db="EMBL/GenBank/DDBJ databases">
        <authorList>
            <consortium name="Caenorhabditis brenneri Sequencing and Analysis Consortium"/>
            <person name="Wilson R.K."/>
        </authorList>
    </citation>
    <scope>NUCLEOTIDE SEQUENCE [LARGE SCALE GENOMIC DNA]</scope>
    <source>
        <strain evidence="16">PB2801</strain>
    </source>
</reference>
<dbReference type="STRING" id="135651.G0P6Q4"/>
<dbReference type="eggNOG" id="KOG3575">
    <property type="taxonomic scope" value="Eukaryota"/>
</dbReference>
<keyword evidence="5" id="KW-0862">Zinc</keyword>
<dbReference type="PROSITE" id="PS51843">
    <property type="entry name" value="NR_LBD"/>
    <property type="match status" value="1"/>
</dbReference>
<evidence type="ECO:0000256" key="1">
    <source>
        <dbReference type="ARBA" id="ARBA00004123"/>
    </source>
</evidence>
<comment type="similarity">
    <text evidence="2">Belongs to the nuclear hormone receptor family.</text>
</comment>
<evidence type="ECO:0000256" key="7">
    <source>
        <dbReference type="ARBA" id="ARBA00023125"/>
    </source>
</evidence>
<dbReference type="InterPro" id="IPR052496">
    <property type="entry name" value="Orphan_Nuclear_Rcpt"/>
</dbReference>
<dbReference type="GO" id="GO:0000978">
    <property type="term" value="F:RNA polymerase II cis-regulatory region sequence-specific DNA binding"/>
    <property type="evidence" value="ECO:0007669"/>
    <property type="project" value="InterPro"/>
</dbReference>
<organism evidence="16">
    <name type="scientific">Caenorhabditis brenneri</name>
    <name type="common">Nematode worm</name>
    <dbReference type="NCBI Taxonomy" id="135651"/>
    <lineage>
        <taxon>Eukaryota</taxon>
        <taxon>Metazoa</taxon>
        <taxon>Ecdysozoa</taxon>
        <taxon>Nematoda</taxon>
        <taxon>Chromadorea</taxon>
        <taxon>Rhabditida</taxon>
        <taxon>Rhabditina</taxon>
        <taxon>Rhabditomorpha</taxon>
        <taxon>Rhabditoidea</taxon>
        <taxon>Rhabditidae</taxon>
        <taxon>Peloderinae</taxon>
        <taxon>Caenorhabditis</taxon>
    </lineage>
</organism>
<dbReference type="GO" id="GO:0008270">
    <property type="term" value="F:zinc ion binding"/>
    <property type="evidence" value="ECO:0007669"/>
    <property type="project" value="UniProtKB-KW"/>
</dbReference>
<dbReference type="GO" id="GO:0005634">
    <property type="term" value="C:nucleus"/>
    <property type="evidence" value="ECO:0007669"/>
    <property type="project" value="UniProtKB-SubCell"/>
</dbReference>
<dbReference type="Pfam" id="PF00105">
    <property type="entry name" value="zf-C4"/>
    <property type="match status" value="1"/>
</dbReference>
<comment type="function">
    <text evidence="11">Orphan nuclear receptor.</text>
</comment>
<evidence type="ECO:0000256" key="6">
    <source>
        <dbReference type="ARBA" id="ARBA00023015"/>
    </source>
</evidence>
<dbReference type="AlphaFoldDB" id="G0P6Q4"/>
<evidence type="ECO:0000256" key="2">
    <source>
        <dbReference type="ARBA" id="ARBA00005993"/>
    </source>
</evidence>
<evidence type="ECO:0000256" key="5">
    <source>
        <dbReference type="ARBA" id="ARBA00022833"/>
    </source>
</evidence>